<dbReference type="RefSeq" id="WP_106023859.1">
    <property type="nucleotide sequence ID" value="NZ_PVXN01000004.1"/>
</dbReference>
<evidence type="ECO:0000313" key="1">
    <source>
        <dbReference type="EMBL" id="PRR76736.1"/>
    </source>
</evidence>
<dbReference type="Proteomes" id="UP000239614">
    <property type="component" value="Unassembled WGS sequence"/>
</dbReference>
<dbReference type="InterPro" id="IPR009229">
    <property type="entry name" value="AgrD"/>
</dbReference>
<evidence type="ECO:0000313" key="2">
    <source>
        <dbReference type="Proteomes" id="UP000239614"/>
    </source>
</evidence>
<organism evidence="1 2">
    <name type="scientific">Clostridium thermopalmarium DSM 5974</name>
    <dbReference type="NCBI Taxonomy" id="1121340"/>
    <lineage>
        <taxon>Bacteria</taxon>
        <taxon>Bacillati</taxon>
        <taxon>Bacillota</taxon>
        <taxon>Clostridia</taxon>
        <taxon>Eubacteriales</taxon>
        <taxon>Clostridiaceae</taxon>
        <taxon>Clostridium</taxon>
    </lineage>
</organism>
<accession>A0A2T0AZS2</accession>
<gene>
    <name evidence="1" type="ORF">CPAL_01270</name>
</gene>
<dbReference type="EMBL" id="PVXN01000004">
    <property type="protein sequence ID" value="PRR76736.1"/>
    <property type="molecule type" value="Genomic_DNA"/>
</dbReference>
<keyword evidence="2" id="KW-1185">Reference proteome</keyword>
<reference evidence="1 2" key="1">
    <citation type="submission" date="2018-03" db="EMBL/GenBank/DDBJ databases">
        <title>Genome sequence of Clostridium thermopalmarium DSM 5974.</title>
        <authorList>
            <person name="Poehlein A."/>
            <person name="Daniel R."/>
        </authorList>
    </citation>
    <scope>NUCLEOTIDE SEQUENCE [LARGE SCALE GENOMIC DNA]</scope>
    <source>
        <strain evidence="1 2">DSM 5974</strain>
    </source>
</reference>
<comment type="caution">
    <text evidence="1">The sequence shown here is derived from an EMBL/GenBank/DDBJ whole genome shotgun (WGS) entry which is preliminary data.</text>
</comment>
<sequence length="47" mass="5042">MKKLLKVLQNRSLRALGCLALVIGVSAASSTSALLLHQPQCPKELIK</sequence>
<proteinExistence type="predicted"/>
<evidence type="ECO:0008006" key="3">
    <source>
        <dbReference type="Google" id="ProtNLM"/>
    </source>
</evidence>
<name>A0A2T0AZS2_9CLOT</name>
<dbReference type="AlphaFoldDB" id="A0A2T0AZS2"/>
<protein>
    <recommendedName>
        <fullName evidence="3">Cyclic lactone autoinducer peptide</fullName>
    </recommendedName>
</protein>
<dbReference type="NCBIfam" id="TIGR04223">
    <property type="entry name" value="quorum_AgrD"/>
    <property type="match status" value="1"/>
</dbReference>